<keyword evidence="7" id="KW-1133">Transmembrane helix</keyword>
<evidence type="ECO:0000256" key="6">
    <source>
        <dbReference type="ARBA" id="ARBA00023049"/>
    </source>
</evidence>
<dbReference type="Pfam" id="PF01551">
    <property type="entry name" value="Peptidase_M23"/>
    <property type="match status" value="1"/>
</dbReference>
<comment type="cofactor">
    <cofactor evidence="1">
        <name>Zn(2+)</name>
        <dbReference type="ChEBI" id="CHEBI:29105"/>
    </cofactor>
</comment>
<reference evidence="9" key="1">
    <citation type="journal article" date="2015" name="Int. J. Syst. Evol. Microbiol.">
        <title>Rhizobium alvei sp. nov., isolated from a freshwater river.</title>
        <authorList>
            <person name="Sheu S.Y."/>
            <person name="Huang H.W."/>
            <person name="Young C.C."/>
            <person name="Chen W.M."/>
        </authorList>
    </citation>
    <scope>NUCLEOTIDE SEQUENCE</scope>
    <source>
        <strain evidence="9">TNR-22</strain>
    </source>
</reference>
<evidence type="ECO:0000256" key="7">
    <source>
        <dbReference type="SAM" id="Phobius"/>
    </source>
</evidence>
<keyword evidence="2" id="KW-0645">Protease</keyword>
<organism evidence="9 10">
    <name type="scientific">Rhizobium alvei</name>
    <dbReference type="NCBI Taxonomy" id="1132659"/>
    <lineage>
        <taxon>Bacteria</taxon>
        <taxon>Pseudomonadati</taxon>
        <taxon>Pseudomonadota</taxon>
        <taxon>Alphaproteobacteria</taxon>
        <taxon>Hyphomicrobiales</taxon>
        <taxon>Rhizobiaceae</taxon>
        <taxon>Rhizobium/Agrobacterium group</taxon>
        <taxon>Rhizobium</taxon>
    </lineage>
</organism>
<dbReference type="Proteomes" id="UP001174932">
    <property type="component" value="Unassembled WGS sequence"/>
</dbReference>
<evidence type="ECO:0000256" key="5">
    <source>
        <dbReference type="ARBA" id="ARBA00022833"/>
    </source>
</evidence>
<keyword evidence="4 9" id="KW-0378">Hydrolase</keyword>
<keyword evidence="6" id="KW-0482">Metalloprotease</keyword>
<name>A0ABT8YTM9_9HYPH</name>
<dbReference type="InterPro" id="IPR011055">
    <property type="entry name" value="Dup_hybrid_motif"/>
</dbReference>
<dbReference type="PANTHER" id="PTHR21666">
    <property type="entry name" value="PEPTIDASE-RELATED"/>
    <property type="match status" value="1"/>
</dbReference>
<evidence type="ECO:0000259" key="8">
    <source>
        <dbReference type="Pfam" id="PF01551"/>
    </source>
</evidence>
<evidence type="ECO:0000313" key="10">
    <source>
        <dbReference type="Proteomes" id="UP001174932"/>
    </source>
</evidence>
<dbReference type="Gene3D" id="3.10.450.350">
    <property type="match status" value="1"/>
</dbReference>
<dbReference type="InterPro" id="IPR050570">
    <property type="entry name" value="Cell_wall_metabolism_enzyme"/>
</dbReference>
<gene>
    <name evidence="9" type="ORF">Q4481_24095</name>
</gene>
<dbReference type="RefSeq" id="WP_304378979.1">
    <property type="nucleotide sequence ID" value="NZ_JAUOZU010000026.1"/>
</dbReference>
<evidence type="ECO:0000256" key="1">
    <source>
        <dbReference type="ARBA" id="ARBA00001947"/>
    </source>
</evidence>
<proteinExistence type="predicted"/>
<keyword evidence="10" id="KW-1185">Reference proteome</keyword>
<sequence>MTEDRLTRSIGSEAPILADGRRTPDRREVSLRWLSGTFLTGITSSILMGVALFAAVEGREQLTVPAEASAMVKDGDDAAGSVEKGKRLFATRLTAKPSDKRIMEVPTVVVEGEKQVVRKRPFAFVKMNLAANYSTDESYPRFDPLKIASAGDPGVAATPAPVFYGSDVESEIALESVDFPADHSDYPLAPSMSLDEVEETVRTNGSVLTDGNAQVATLFYVDPQRFASDTDTLDLIGRFSARVVEENSSVAAPTAITEKTPEYAEDIIPVRTSEPLSTAMVSAGYAKAEAKDVEDFFASIYNRRDLSEGDVLRVCIVQEGEKARIIRVSLYARGTHQLTIAVDDKGHFVTGNEPPYLSAVATAFDTGPAPIADSSQLPRVYDGIYRAALSYGMDKDMIGRLVRLLSSRVDFQARLKPMDSLNVFFGLDDSTGEATRDSELLYVRARFGDTDTTLYRFQDPEDNTVDYFDANGRSLEQFLIRNPVPQGVFKSGFGMRRHPILGYMRMHTGVDWAAPRGTPIIAAGNGVVIKAGWDKGGYGNQTLIQHPNGYVTSYNHQSAIAKGVKEGARVRQGQVIGWIGTTGLSTGPHLHYEVIVNGNKVDPQRIRLPAGRSLEGDKLARFEEERKRIDMLLAKSDTKQVASQ</sequence>
<feature type="transmembrane region" description="Helical" evidence="7">
    <location>
        <begin position="31"/>
        <end position="56"/>
    </location>
</feature>
<dbReference type="GO" id="GO:0016787">
    <property type="term" value="F:hydrolase activity"/>
    <property type="evidence" value="ECO:0007669"/>
    <property type="project" value="UniProtKB-KW"/>
</dbReference>
<dbReference type="Gene3D" id="2.70.70.10">
    <property type="entry name" value="Glucose Permease (Domain IIA)"/>
    <property type="match status" value="1"/>
</dbReference>
<dbReference type="EC" id="3.4.24.-" evidence="9"/>
<dbReference type="SUPFAM" id="SSF51261">
    <property type="entry name" value="Duplicated hybrid motif"/>
    <property type="match status" value="1"/>
</dbReference>
<dbReference type="EMBL" id="JAUOZU010000026">
    <property type="protein sequence ID" value="MDO6967049.1"/>
    <property type="molecule type" value="Genomic_DNA"/>
</dbReference>
<evidence type="ECO:0000256" key="3">
    <source>
        <dbReference type="ARBA" id="ARBA00022723"/>
    </source>
</evidence>
<keyword evidence="3" id="KW-0479">Metal-binding</keyword>
<feature type="domain" description="M23ase beta-sheet core" evidence="8">
    <location>
        <begin position="505"/>
        <end position="603"/>
    </location>
</feature>
<keyword evidence="7" id="KW-0472">Membrane</keyword>
<dbReference type="CDD" id="cd12797">
    <property type="entry name" value="M23_peptidase"/>
    <property type="match status" value="1"/>
</dbReference>
<protein>
    <submittedName>
        <fullName evidence="9">M23 family metallopeptidase</fullName>
        <ecNumber evidence="9">3.4.24.-</ecNumber>
    </submittedName>
</protein>
<evidence type="ECO:0000256" key="2">
    <source>
        <dbReference type="ARBA" id="ARBA00022670"/>
    </source>
</evidence>
<evidence type="ECO:0000313" key="9">
    <source>
        <dbReference type="EMBL" id="MDO6967049.1"/>
    </source>
</evidence>
<keyword evidence="7" id="KW-0812">Transmembrane</keyword>
<accession>A0ABT8YTM9</accession>
<comment type="caution">
    <text evidence="9">The sequence shown here is derived from an EMBL/GenBank/DDBJ whole genome shotgun (WGS) entry which is preliminary data.</text>
</comment>
<dbReference type="InterPro" id="IPR016047">
    <property type="entry name" value="M23ase_b-sheet_dom"/>
</dbReference>
<reference evidence="9" key="2">
    <citation type="submission" date="2023-07" db="EMBL/GenBank/DDBJ databases">
        <authorList>
            <person name="Shen H."/>
        </authorList>
    </citation>
    <scope>NUCLEOTIDE SEQUENCE</scope>
    <source>
        <strain evidence="9">TNR-22</strain>
    </source>
</reference>
<keyword evidence="5" id="KW-0862">Zinc</keyword>
<dbReference type="PANTHER" id="PTHR21666:SF288">
    <property type="entry name" value="CELL DIVISION PROTEIN YTFB"/>
    <property type="match status" value="1"/>
</dbReference>
<evidence type="ECO:0000256" key="4">
    <source>
        <dbReference type="ARBA" id="ARBA00022801"/>
    </source>
</evidence>